<protein>
    <submittedName>
        <fullName evidence="2">Uroporphyrinogen decarboxylase (URO-D)</fullName>
    </submittedName>
</protein>
<feature type="domain" description="Uroporphyrinogen decarboxylase (URO-D)" evidence="1">
    <location>
        <begin position="168"/>
        <end position="391"/>
    </location>
</feature>
<dbReference type="GO" id="GO:0006779">
    <property type="term" value="P:porphyrin-containing compound biosynthetic process"/>
    <property type="evidence" value="ECO:0007669"/>
    <property type="project" value="InterPro"/>
</dbReference>
<dbReference type="InterPro" id="IPR052024">
    <property type="entry name" value="Methanogen_methyltrans"/>
</dbReference>
<dbReference type="InterPro" id="IPR038071">
    <property type="entry name" value="UROD/MetE-like_sf"/>
</dbReference>
<dbReference type="OrthoDB" id="9813603at2"/>
<dbReference type="SUPFAM" id="SSF51726">
    <property type="entry name" value="UROD/MetE-like"/>
    <property type="match status" value="1"/>
</dbReference>
<name>A0A6I5ZMM7_9FIRM</name>
<evidence type="ECO:0000313" key="2">
    <source>
        <dbReference type="EMBL" id="QGP91154.1"/>
    </source>
</evidence>
<dbReference type="GO" id="GO:0004853">
    <property type="term" value="F:uroporphyrinogen decarboxylase activity"/>
    <property type="evidence" value="ECO:0007669"/>
    <property type="project" value="InterPro"/>
</dbReference>
<accession>A0A6I5ZMM7</accession>
<dbReference type="CDD" id="cd03308">
    <property type="entry name" value="CmuA_CmuC_like"/>
    <property type="match status" value="1"/>
</dbReference>
<reference evidence="2 3" key="1">
    <citation type="submission" date="2019-11" db="EMBL/GenBank/DDBJ databases">
        <title>Genome sequence of Moorella glycerini DSM11254.</title>
        <authorList>
            <person name="Poehlein A."/>
            <person name="Boeer T."/>
            <person name="Daniel R."/>
        </authorList>
    </citation>
    <scope>NUCLEOTIDE SEQUENCE [LARGE SCALE GENOMIC DNA]</scope>
    <source>
        <strain evidence="2 3">DSM 11254</strain>
    </source>
</reference>
<dbReference type="EMBL" id="CP046244">
    <property type="protein sequence ID" value="QGP91154.1"/>
    <property type="molecule type" value="Genomic_DNA"/>
</dbReference>
<dbReference type="PANTHER" id="PTHR47099:SF1">
    <property type="entry name" value="METHYLCOBAMIDE:COM METHYLTRANSFERASE MTBA"/>
    <property type="match status" value="1"/>
</dbReference>
<dbReference type="Gene3D" id="3.20.20.210">
    <property type="match status" value="1"/>
</dbReference>
<proteinExistence type="predicted"/>
<sequence length="394" mass="44354">MSDKEKLFQERLNRYLTVLECGKPDKVPVGFSVGEWIVKYTDTYLQEIYYDLNKAIEITTQEIDRVLRDLDFDLFRGGPSLWWPPMFDAFGSKLYRFPGFHLPKESTFQYVEAEYMGPDEYDDFIADPTGWLVKNYLPRINEEFAEPGSYRASIALLKSAAAYAMQGNIMGAAAQRWRKEYGLVAGTSGFTKAPFDTLGDTLRGTKGILTDLRRRPEKVLAACEALVPHNIAYAMIGSRGDTTLPCSAPLHKGAYPFLSREQWEKFYWPTLKAVIEGLWAKGKRTWFFAEGDWTPYLDKIAELPEKSIVFVIDTTDAKKAKEILGGRFCLFGGVPTTLLTYGTPQEVKDCVKRAIDELACDGGFVLGPGGVVMGDAKRENIIAMTEAAREYGVY</sequence>
<dbReference type="Pfam" id="PF01208">
    <property type="entry name" value="URO-D"/>
    <property type="match status" value="1"/>
</dbReference>
<keyword evidence="3" id="KW-1185">Reference proteome</keyword>
<dbReference type="InterPro" id="IPR000257">
    <property type="entry name" value="Uroporphyrinogen_deCOase"/>
</dbReference>
<dbReference type="RefSeq" id="WP_156271574.1">
    <property type="nucleotide sequence ID" value="NZ_CP046244.1"/>
</dbReference>
<gene>
    <name evidence="2" type="ORF">MGLY_04790</name>
</gene>
<evidence type="ECO:0000313" key="3">
    <source>
        <dbReference type="Proteomes" id="UP000425916"/>
    </source>
</evidence>
<dbReference type="Proteomes" id="UP000425916">
    <property type="component" value="Chromosome"/>
</dbReference>
<dbReference type="AlphaFoldDB" id="A0A6I5ZMM7"/>
<evidence type="ECO:0000259" key="1">
    <source>
        <dbReference type="Pfam" id="PF01208"/>
    </source>
</evidence>
<organism evidence="2 3">
    <name type="scientific">Neomoorella glycerini</name>
    <dbReference type="NCBI Taxonomy" id="55779"/>
    <lineage>
        <taxon>Bacteria</taxon>
        <taxon>Bacillati</taxon>
        <taxon>Bacillota</taxon>
        <taxon>Clostridia</taxon>
        <taxon>Neomoorellales</taxon>
        <taxon>Neomoorellaceae</taxon>
        <taxon>Neomoorella</taxon>
    </lineage>
</organism>
<dbReference type="PANTHER" id="PTHR47099">
    <property type="entry name" value="METHYLCOBAMIDE:COM METHYLTRANSFERASE MTBA"/>
    <property type="match status" value="1"/>
</dbReference>